<proteinExistence type="predicted"/>
<dbReference type="SMART" id="SM00409">
    <property type="entry name" value="IG"/>
    <property type="match status" value="2"/>
</dbReference>
<dbReference type="STRING" id="6832.A0A553NR17"/>
<dbReference type="InterPro" id="IPR013151">
    <property type="entry name" value="Immunoglobulin_dom"/>
</dbReference>
<protein>
    <recommendedName>
        <fullName evidence="2">Ig-like domain-containing protein</fullName>
    </recommendedName>
</protein>
<keyword evidence="1" id="KW-0732">Signal</keyword>
<reference evidence="3 4" key="1">
    <citation type="journal article" date="2018" name="Nat. Ecol. Evol.">
        <title>Genomic signatures of mitonuclear coevolution across populations of Tigriopus californicus.</title>
        <authorList>
            <person name="Barreto F.S."/>
            <person name="Watson E.T."/>
            <person name="Lima T.G."/>
            <person name="Willett C.S."/>
            <person name="Edmands S."/>
            <person name="Li W."/>
            <person name="Burton R.S."/>
        </authorList>
    </citation>
    <scope>NUCLEOTIDE SEQUENCE [LARGE SCALE GENOMIC DNA]</scope>
    <source>
        <strain evidence="3 4">San Diego</strain>
    </source>
</reference>
<dbReference type="Pfam" id="PF00047">
    <property type="entry name" value="ig"/>
    <property type="match status" value="1"/>
</dbReference>
<feature type="signal peptide" evidence="1">
    <location>
        <begin position="1"/>
        <end position="30"/>
    </location>
</feature>
<dbReference type="Proteomes" id="UP000318571">
    <property type="component" value="Chromosome 4"/>
</dbReference>
<dbReference type="OMA" id="CIATHIE"/>
<dbReference type="InterPro" id="IPR037448">
    <property type="entry name" value="Zig-8"/>
</dbReference>
<dbReference type="AlphaFoldDB" id="A0A553NR17"/>
<dbReference type="GO" id="GO:0032589">
    <property type="term" value="C:neuron projection membrane"/>
    <property type="evidence" value="ECO:0007669"/>
    <property type="project" value="TreeGrafter"/>
</dbReference>
<sequence>MDSRVATALNLHVIALLGACLFIEPGGGKATAYGTNHGMPGHQFPRFQKNFWYEYSTPPSTSFPEYIDYHLSPEPVSWLKRNDDVPILVTFGNSVYIHDVRITVERNRYREGKQEWVLNILNAQKSDQGIYECQISTEPPQIHKVHLYVEAPILTVMDGFGRELVDQYYKVGSSLEVMCTVDRLPARPLPQIIEWRHGNRRLAQENSTLGQIIHTELQGDGAISHLSITQASVKHSGIYTCSLSDTISQSLRLHIID</sequence>
<evidence type="ECO:0000313" key="4">
    <source>
        <dbReference type="Proteomes" id="UP000318571"/>
    </source>
</evidence>
<gene>
    <name evidence="3" type="ORF">TCAL_15876</name>
</gene>
<dbReference type="InterPro" id="IPR036179">
    <property type="entry name" value="Ig-like_dom_sf"/>
</dbReference>
<dbReference type="Gene3D" id="2.60.40.10">
    <property type="entry name" value="Immunoglobulins"/>
    <property type="match status" value="2"/>
</dbReference>
<feature type="domain" description="Ig-like" evidence="2">
    <location>
        <begin position="152"/>
        <end position="252"/>
    </location>
</feature>
<dbReference type="GO" id="GO:0050808">
    <property type="term" value="P:synapse organization"/>
    <property type="evidence" value="ECO:0007669"/>
    <property type="project" value="TreeGrafter"/>
</dbReference>
<name>A0A553NR17_TIGCA</name>
<dbReference type="InterPro" id="IPR007110">
    <property type="entry name" value="Ig-like_dom"/>
</dbReference>
<dbReference type="PROSITE" id="PS51257">
    <property type="entry name" value="PROKAR_LIPOPROTEIN"/>
    <property type="match status" value="1"/>
</dbReference>
<comment type="caution">
    <text evidence="3">The sequence shown here is derived from an EMBL/GenBank/DDBJ whole genome shotgun (WGS) entry which is preliminary data.</text>
</comment>
<keyword evidence="4" id="KW-1185">Reference proteome</keyword>
<dbReference type="PANTHER" id="PTHR23279">
    <property type="entry name" value="DEFECTIVE PROBOSCIS EXTENSION RESPONSE DPR -RELATED"/>
    <property type="match status" value="1"/>
</dbReference>
<dbReference type="EMBL" id="VCGU01000011">
    <property type="protein sequence ID" value="TRY67866.1"/>
    <property type="molecule type" value="Genomic_DNA"/>
</dbReference>
<evidence type="ECO:0000313" key="3">
    <source>
        <dbReference type="EMBL" id="TRY67866.1"/>
    </source>
</evidence>
<dbReference type="InterPro" id="IPR003599">
    <property type="entry name" value="Ig_sub"/>
</dbReference>
<evidence type="ECO:0000259" key="2">
    <source>
        <dbReference type="PROSITE" id="PS50835"/>
    </source>
</evidence>
<dbReference type="SUPFAM" id="SSF48726">
    <property type="entry name" value="Immunoglobulin"/>
    <property type="match status" value="2"/>
</dbReference>
<dbReference type="PANTHER" id="PTHR23279:SF3">
    <property type="entry name" value="DEFECTIVE PROBOSCIS EXTENSION RESPONSE 18"/>
    <property type="match status" value="1"/>
</dbReference>
<organism evidence="3 4">
    <name type="scientific">Tigriopus californicus</name>
    <name type="common">Marine copepod</name>
    <dbReference type="NCBI Taxonomy" id="6832"/>
    <lineage>
        <taxon>Eukaryota</taxon>
        <taxon>Metazoa</taxon>
        <taxon>Ecdysozoa</taxon>
        <taxon>Arthropoda</taxon>
        <taxon>Crustacea</taxon>
        <taxon>Multicrustacea</taxon>
        <taxon>Hexanauplia</taxon>
        <taxon>Copepoda</taxon>
        <taxon>Harpacticoida</taxon>
        <taxon>Harpacticidae</taxon>
        <taxon>Tigriopus</taxon>
    </lineage>
</organism>
<evidence type="ECO:0000256" key="1">
    <source>
        <dbReference type="SAM" id="SignalP"/>
    </source>
</evidence>
<feature type="non-terminal residue" evidence="3">
    <location>
        <position position="257"/>
    </location>
</feature>
<dbReference type="PROSITE" id="PS50835">
    <property type="entry name" value="IG_LIKE"/>
    <property type="match status" value="1"/>
</dbReference>
<feature type="chain" id="PRO_5022038844" description="Ig-like domain-containing protein" evidence="1">
    <location>
        <begin position="31"/>
        <end position="257"/>
    </location>
</feature>
<dbReference type="InterPro" id="IPR013783">
    <property type="entry name" value="Ig-like_fold"/>
</dbReference>
<accession>A0A553NR17</accession>